<proteinExistence type="predicted"/>
<protein>
    <submittedName>
        <fullName evidence="2">Uncharacterized protein</fullName>
    </submittedName>
</protein>
<dbReference type="OrthoDB" id="7161641at2"/>
<organism evidence="2 3">
    <name type="scientific">Elstera litoralis</name>
    <dbReference type="NCBI Taxonomy" id="552518"/>
    <lineage>
        <taxon>Bacteria</taxon>
        <taxon>Pseudomonadati</taxon>
        <taxon>Pseudomonadota</taxon>
        <taxon>Alphaproteobacteria</taxon>
        <taxon>Rhodospirillales</taxon>
        <taxon>Rhodospirillaceae</taxon>
        <taxon>Elstera</taxon>
    </lineage>
</organism>
<dbReference type="EMBL" id="LAJY01000213">
    <property type="protein sequence ID" value="KJV09774.1"/>
    <property type="molecule type" value="Genomic_DNA"/>
</dbReference>
<comment type="caution">
    <text evidence="2">The sequence shown here is derived from an EMBL/GenBank/DDBJ whole genome shotgun (WGS) entry which is preliminary data.</text>
</comment>
<feature type="region of interest" description="Disordered" evidence="1">
    <location>
        <begin position="214"/>
        <end position="240"/>
    </location>
</feature>
<dbReference type="PATRIC" id="fig|552518.3.peg.1176"/>
<dbReference type="RefSeq" id="WP_045775599.1">
    <property type="nucleotide sequence ID" value="NZ_LAJY01000213.1"/>
</dbReference>
<evidence type="ECO:0000313" key="2">
    <source>
        <dbReference type="EMBL" id="KJV09774.1"/>
    </source>
</evidence>
<sequence length="240" mass="25545">MERPRVFGQNRARKRLRNDFWHRQDRRFALEAADAGAFLGFSGVIETVRGGALSATGQPDAEGWRGQAKMSAYRLLEEPVLGRILAIASITGIPELLQGEGIAFERATLDYRVSPQKITVANGRTTGLSVGLKLDGKIDRTTEKLDLYGTIVPMAGINRVISAIPLLGTLLTGGDGGGIFAWTFTVTGQMADPQVSVNPLSGFAPGILRSIFEGSSSSNTEGGGANLPPPPHFNPNAGDR</sequence>
<dbReference type="AlphaFoldDB" id="A0A0F3IVZ9"/>
<accession>A0A0F3IVZ9</accession>
<reference evidence="2 3" key="1">
    <citation type="submission" date="2015-03" db="EMBL/GenBank/DDBJ databases">
        <title>Draft genome sequence of Elstera litoralis.</title>
        <authorList>
            <person name="Rahalkar M.C."/>
            <person name="Dhakephalkar P.K."/>
            <person name="Pore S.D."/>
            <person name="Arora P."/>
            <person name="Kapse N.G."/>
            <person name="Pandit P.S."/>
        </authorList>
    </citation>
    <scope>NUCLEOTIDE SEQUENCE [LARGE SCALE GENOMIC DNA]</scope>
    <source>
        <strain evidence="2 3">Dia-1</strain>
    </source>
</reference>
<gene>
    <name evidence="2" type="ORF">VZ95_09285</name>
</gene>
<dbReference type="Proteomes" id="UP000033774">
    <property type="component" value="Unassembled WGS sequence"/>
</dbReference>
<evidence type="ECO:0000313" key="3">
    <source>
        <dbReference type="Proteomes" id="UP000033774"/>
    </source>
</evidence>
<name>A0A0F3IVZ9_9PROT</name>
<evidence type="ECO:0000256" key="1">
    <source>
        <dbReference type="SAM" id="MobiDB-lite"/>
    </source>
</evidence>
<keyword evidence="3" id="KW-1185">Reference proteome</keyword>